<dbReference type="Gene3D" id="2.60.120.200">
    <property type="match status" value="1"/>
</dbReference>
<sequence length="373" mass="39720">MFTLSRSSRVLGLLSLGLAGSLVSAQGGQTCNATTLCPSSAPCCSEYGFCGSGSFCLGGCNPLYSNALDSCMPEPVCESAIHTFPDLSRIIMNTTYYGGNATEHDWTLDKGQIINTNTSGGELALLLTETNGGTRLSSTRYIHYGTITARLKTGRWGGVVTAFITMSDIKDEIDWEFPGSQITEGQTNYFWQGDIPAQTHGTTVGNLTDTFSNYHDYTIDWQPDTLTWLIDGNIVRQLKASDAVTNGVSQYPNTPSRIQLSIWPAGISSEPSGTVEWSGGMINWQDPDYETAGHFYALIQSVNITCSDPTTEPSDATSYVYGKNSSTFTPSVAFSNLTTVNGAVGSLSGVKGVLGLWTVVGAAAFSLLGALLA</sequence>
<keyword evidence="8" id="KW-1185">Reference proteome</keyword>
<evidence type="ECO:0000259" key="6">
    <source>
        <dbReference type="PROSITE" id="PS51762"/>
    </source>
</evidence>
<dbReference type="InterPro" id="IPR050546">
    <property type="entry name" value="Glycosyl_Hydrlase_16"/>
</dbReference>
<dbReference type="Pfam" id="PF00722">
    <property type="entry name" value="Glyco_hydro_16"/>
    <property type="match status" value="1"/>
</dbReference>
<evidence type="ECO:0000313" key="7">
    <source>
        <dbReference type="EMBL" id="KIP07270.1"/>
    </source>
</evidence>
<evidence type="ECO:0000256" key="4">
    <source>
        <dbReference type="SAM" id="Phobius"/>
    </source>
</evidence>
<dbReference type="GO" id="GO:0004553">
    <property type="term" value="F:hydrolase activity, hydrolyzing O-glycosyl compounds"/>
    <property type="evidence" value="ECO:0007669"/>
    <property type="project" value="InterPro"/>
</dbReference>
<dbReference type="HOGENOM" id="CLU_040459_1_0_1"/>
<dbReference type="InterPro" id="IPR000757">
    <property type="entry name" value="Beta-glucanase-like"/>
</dbReference>
<dbReference type="PANTHER" id="PTHR10963:SF22">
    <property type="entry name" value="GLYCOSIDASE CRH2-RELATED"/>
    <property type="match status" value="1"/>
</dbReference>
<evidence type="ECO:0000256" key="3">
    <source>
        <dbReference type="ARBA" id="ARBA00023295"/>
    </source>
</evidence>
<name>A0A0C3SAS6_PHLG1</name>
<dbReference type="GO" id="GO:0016757">
    <property type="term" value="F:glycosyltransferase activity"/>
    <property type="evidence" value="ECO:0007669"/>
    <property type="project" value="TreeGrafter"/>
</dbReference>
<dbReference type="GO" id="GO:0031505">
    <property type="term" value="P:fungal-type cell wall organization"/>
    <property type="evidence" value="ECO:0007669"/>
    <property type="project" value="TreeGrafter"/>
</dbReference>
<feature type="domain" description="GH16" evidence="6">
    <location>
        <begin position="67"/>
        <end position="286"/>
    </location>
</feature>
<dbReference type="Proteomes" id="UP000053257">
    <property type="component" value="Unassembled WGS sequence"/>
</dbReference>
<dbReference type="STRING" id="745531.A0A0C3SAS6"/>
<evidence type="ECO:0000256" key="1">
    <source>
        <dbReference type="ARBA" id="ARBA00022729"/>
    </source>
</evidence>
<dbReference type="PROSITE" id="PS51762">
    <property type="entry name" value="GH16_2"/>
    <property type="match status" value="1"/>
</dbReference>
<keyword evidence="4" id="KW-1133">Transmembrane helix</keyword>
<keyword evidence="1 5" id="KW-0732">Signal</keyword>
<protein>
    <submittedName>
        <fullName evidence="7">Glycoside hydrolase family 16 protein</fullName>
    </submittedName>
</protein>
<dbReference type="PANTHER" id="PTHR10963">
    <property type="entry name" value="GLYCOSYL HYDROLASE-RELATED"/>
    <property type="match status" value="1"/>
</dbReference>
<feature type="signal peptide" evidence="5">
    <location>
        <begin position="1"/>
        <end position="25"/>
    </location>
</feature>
<feature type="transmembrane region" description="Helical" evidence="4">
    <location>
        <begin position="354"/>
        <end position="372"/>
    </location>
</feature>
<dbReference type="GO" id="GO:0008061">
    <property type="term" value="F:chitin binding"/>
    <property type="evidence" value="ECO:0007669"/>
    <property type="project" value="InterPro"/>
</dbReference>
<proteinExistence type="predicted"/>
<dbReference type="InterPro" id="IPR018371">
    <property type="entry name" value="Chitin-binding_1_CS"/>
</dbReference>
<feature type="chain" id="PRO_5002178310" evidence="5">
    <location>
        <begin position="26"/>
        <end position="373"/>
    </location>
</feature>
<dbReference type="OrthoDB" id="4781at2759"/>
<evidence type="ECO:0000313" key="8">
    <source>
        <dbReference type="Proteomes" id="UP000053257"/>
    </source>
</evidence>
<accession>A0A0C3SAS6</accession>
<dbReference type="PROSITE" id="PS00026">
    <property type="entry name" value="CHIT_BIND_I_1"/>
    <property type="match status" value="1"/>
</dbReference>
<keyword evidence="4" id="KW-0472">Membrane</keyword>
<dbReference type="GO" id="GO:0009277">
    <property type="term" value="C:fungal-type cell wall"/>
    <property type="evidence" value="ECO:0007669"/>
    <property type="project" value="TreeGrafter"/>
</dbReference>
<dbReference type="EMBL" id="KN840500">
    <property type="protein sequence ID" value="KIP07270.1"/>
    <property type="molecule type" value="Genomic_DNA"/>
</dbReference>
<keyword evidence="4" id="KW-0812">Transmembrane</keyword>
<evidence type="ECO:0000256" key="2">
    <source>
        <dbReference type="ARBA" id="ARBA00022801"/>
    </source>
</evidence>
<dbReference type="InterPro" id="IPR013320">
    <property type="entry name" value="ConA-like_dom_sf"/>
</dbReference>
<keyword evidence="3" id="KW-0326">Glycosidase</keyword>
<gene>
    <name evidence="7" type="ORF">PHLGIDRAFT_105846</name>
</gene>
<evidence type="ECO:0000256" key="5">
    <source>
        <dbReference type="SAM" id="SignalP"/>
    </source>
</evidence>
<dbReference type="AlphaFoldDB" id="A0A0C3SAS6"/>
<organism evidence="7 8">
    <name type="scientific">Phlebiopsis gigantea (strain 11061_1 CR5-6)</name>
    <name type="common">White-rot fungus</name>
    <name type="synonym">Peniophora gigantea</name>
    <dbReference type="NCBI Taxonomy" id="745531"/>
    <lineage>
        <taxon>Eukaryota</taxon>
        <taxon>Fungi</taxon>
        <taxon>Dikarya</taxon>
        <taxon>Basidiomycota</taxon>
        <taxon>Agaricomycotina</taxon>
        <taxon>Agaricomycetes</taxon>
        <taxon>Polyporales</taxon>
        <taxon>Phanerochaetaceae</taxon>
        <taxon>Phlebiopsis</taxon>
    </lineage>
</organism>
<dbReference type="SUPFAM" id="SSF49899">
    <property type="entry name" value="Concanavalin A-like lectins/glucanases"/>
    <property type="match status" value="1"/>
</dbReference>
<reference evidence="7 8" key="1">
    <citation type="journal article" date="2014" name="PLoS Genet.">
        <title>Analysis of the Phlebiopsis gigantea genome, transcriptome and secretome provides insight into its pioneer colonization strategies of wood.</title>
        <authorList>
            <person name="Hori C."/>
            <person name="Ishida T."/>
            <person name="Igarashi K."/>
            <person name="Samejima M."/>
            <person name="Suzuki H."/>
            <person name="Master E."/>
            <person name="Ferreira P."/>
            <person name="Ruiz-Duenas F.J."/>
            <person name="Held B."/>
            <person name="Canessa P."/>
            <person name="Larrondo L.F."/>
            <person name="Schmoll M."/>
            <person name="Druzhinina I.S."/>
            <person name="Kubicek C.P."/>
            <person name="Gaskell J.A."/>
            <person name="Kersten P."/>
            <person name="St John F."/>
            <person name="Glasner J."/>
            <person name="Sabat G."/>
            <person name="Splinter BonDurant S."/>
            <person name="Syed K."/>
            <person name="Yadav J."/>
            <person name="Mgbeahuruike A.C."/>
            <person name="Kovalchuk A."/>
            <person name="Asiegbu F.O."/>
            <person name="Lackner G."/>
            <person name="Hoffmeister D."/>
            <person name="Rencoret J."/>
            <person name="Gutierrez A."/>
            <person name="Sun H."/>
            <person name="Lindquist E."/>
            <person name="Barry K."/>
            <person name="Riley R."/>
            <person name="Grigoriev I.V."/>
            <person name="Henrissat B."/>
            <person name="Kues U."/>
            <person name="Berka R.M."/>
            <person name="Martinez A.T."/>
            <person name="Covert S.F."/>
            <person name="Blanchette R.A."/>
            <person name="Cullen D."/>
        </authorList>
    </citation>
    <scope>NUCLEOTIDE SEQUENCE [LARGE SCALE GENOMIC DNA]</scope>
    <source>
        <strain evidence="7 8">11061_1 CR5-6</strain>
    </source>
</reference>
<dbReference type="GO" id="GO:0005975">
    <property type="term" value="P:carbohydrate metabolic process"/>
    <property type="evidence" value="ECO:0007669"/>
    <property type="project" value="InterPro"/>
</dbReference>
<keyword evidence="2 7" id="KW-0378">Hydrolase</keyword>